<evidence type="ECO:0000259" key="6">
    <source>
        <dbReference type="PROSITE" id="PS50888"/>
    </source>
</evidence>
<dbReference type="EMBL" id="OZ019905">
    <property type="protein sequence ID" value="CAK9202376.1"/>
    <property type="molecule type" value="Genomic_DNA"/>
</dbReference>
<comment type="subcellular location">
    <subcellularLocation>
        <location evidence="1">Nucleus</location>
    </subcellularLocation>
</comment>
<dbReference type="Proteomes" id="UP001497512">
    <property type="component" value="Chromosome 13"/>
</dbReference>
<reference evidence="7" key="1">
    <citation type="submission" date="2024-02" db="EMBL/GenBank/DDBJ databases">
        <authorList>
            <consortium name="ELIXIR-Norway"/>
            <consortium name="Elixir Norway"/>
        </authorList>
    </citation>
    <scope>NUCLEOTIDE SEQUENCE</scope>
</reference>
<evidence type="ECO:0000256" key="1">
    <source>
        <dbReference type="ARBA" id="ARBA00004123"/>
    </source>
</evidence>
<evidence type="ECO:0000256" key="3">
    <source>
        <dbReference type="ARBA" id="ARBA00023163"/>
    </source>
</evidence>
<dbReference type="InterPro" id="IPR011598">
    <property type="entry name" value="bHLH_dom"/>
</dbReference>
<evidence type="ECO:0000256" key="4">
    <source>
        <dbReference type="ARBA" id="ARBA00023242"/>
    </source>
</evidence>
<keyword evidence="4" id="KW-0539">Nucleus</keyword>
<evidence type="ECO:0000256" key="2">
    <source>
        <dbReference type="ARBA" id="ARBA00023015"/>
    </source>
</evidence>
<dbReference type="InterPro" id="IPR045843">
    <property type="entry name" value="IND-like"/>
</dbReference>
<feature type="domain" description="BHLH" evidence="6">
    <location>
        <begin position="362"/>
        <end position="411"/>
    </location>
</feature>
<dbReference type="CDD" id="cd11454">
    <property type="entry name" value="bHLH_AtIND_like"/>
    <property type="match status" value="1"/>
</dbReference>
<protein>
    <recommendedName>
        <fullName evidence="6">BHLH domain-containing protein</fullName>
    </recommendedName>
</protein>
<evidence type="ECO:0000313" key="7">
    <source>
        <dbReference type="EMBL" id="CAK9202376.1"/>
    </source>
</evidence>
<dbReference type="SUPFAM" id="SSF47459">
    <property type="entry name" value="HLH, helix-loop-helix DNA-binding domain"/>
    <property type="match status" value="1"/>
</dbReference>
<dbReference type="Gene3D" id="4.10.280.10">
    <property type="entry name" value="Helix-loop-helix DNA-binding domain"/>
    <property type="match status" value="1"/>
</dbReference>
<dbReference type="Pfam" id="PF00010">
    <property type="entry name" value="HLH"/>
    <property type="match status" value="1"/>
</dbReference>
<proteinExistence type="predicted"/>
<dbReference type="SMART" id="SM00353">
    <property type="entry name" value="HLH"/>
    <property type="match status" value="1"/>
</dbReference>
<gene>
    <name evidence="7" type="ORF">CSSPTR1EN2_LOCUS6376</name>
</gene>
<dbReference type="PROSITE" id="PS50888">
    <property type="entry name" value="BHLH"/>
    <property type="match status" value="1"/>
</dbReference>
<feature type="region of interest" description="Disordered" evidence="5">
    <location>
        <begin position="435"/>
        <end position="455"/>
    </location>
</feature>
<keyword evidence="3" id="KW-0804">Transcription</keyword>
<organism evidence="7 8">
    <name type="scientific">Sphagnum troendelagicum</name>
    <dbReference type="NCBI Taxonomy" id="128251"/>
    <lineage>
        <taxon>Eukaryota</taxon>
        <taxon>Viridiplantae</taxon>
        <taxon>Streptophyta</taxon>
        <taxon>Embryophyta</taxon>
        <taxon>Bryophyta</taxon>
        <taxon>Sphagnophytina</taxon>
        <taxon>Sphagnopsida</taxon>
        <taxon>Sphagnales</taxon>
        <taxon>Sphagnaceae</taxon>
        <taxon>Sphagnum</taxon>
    </lineage>
</organism>
<sequence>MSLGTALFEDNFLVAVGTPAYQQLAPEVSTWSTTDPTLLGTDHSWKYDRAPMSRAPAFNSDMLTCFHQGAYETLDHGLYRNLQPSADALADPHFASMQCEISKRLQFDTLANQEQYNISTCSSIPMLTAEEAMWPAQCATCNSAAQEDTSSGSINMAKENWKIEPDMLRLTECMPNFPAERYSSSVVSDGTCALCDCNSTVHSLSLEGMQQHQNFLPLPDASWTYNQAEEGDDAMQFGREHDVLPASTSFNVLMPWATSSAVASFSRGDRNFSSSNDRESVFRHAPDQYTPQFLLAADMTQRLGFPFSPLSSEEACKEIKIRDPPLIPWQASTGGVEARVGGATRPGNLPERGKANAKIATTSIEPQSVTARNRRKRISERIRTLEKLIPGATKMDTATMLDEAIEYVKFLQLQAHFLEALDDIGKDDAVPSSTLVTKGTKKKRKVASHGGGGDAVSYDQSCSAAAMPIMRRSVTTSPLILSEALQQQLFKQRLCLVSLRQCPSRSVLSS</sequence>
<accession>A0ABP0TQD0</accession>
<dbReference type="PANTHER" id="PTHR45914">
    <property type="entry name" value="TRANSCRIPTION FACTOR HEC3-RELATED"/>
    <property type="match status" value="1"/>
</dbReference>
<evidence type="ECO:0000256" key="5">
    <source>
        <dbReference type="SAM" id="MobiDB-lite"/>
    </source>
</evidence>
<keyword evidence="8" id="KW-1185">Reference proteome</keyword>
<name>A0ABP0TQD0_9BRYO</name>
<evidence type="ECO:0000313" key="8">
    <source>
        <dbReference type="Proteomes" id="UP001497512"/>
    </source>
</evidence>
<keyword evidence="2" id="KW-0805">Transcription regulation</keyword>
<dbReference type="InterPro" id="IPR036638">
    <property type="entry name" value="HLH_DNA-bd_sf"/>
</dbReference>